<dbReference type="EMBL" id="LAZR01003748">
    <property type="protein sequence ID" value="KKN15090.1"/>
    <property type="molecule type" value="Genomic_DNA"/>
</dbReference>
<proteinExistence type="predicted"/>
<evidence type="ECO:0000313" key="1">
    <source>
        <dbReference type="EMBL" id="KKN15090.1"/>
    </source>
</evidence>
<organism evidence="1">
    <name type="scientific">marine sediment metagenome</name>
    <dbReference type="NCBI Taxonomy" id="412755"/>
    <lineage>
        <taxon>unclassified sequences</taxon>
        <taxon>metagenomes</taxon>
        <taxon>ecological metagenomes</taxon>
    </lineage>
</organism>
<comment type="caution">
    <text evidence="1">The sequence shown here is derived from an EMBL/GenBank/DDBJ whole genome shotgun (WGS) entry which is preliminary data.</text>
</comment>
<accession>A0A0F9N634</accession>
<sequence>MKTKKLGRRLKILRWIRKQMGLNGLVQMSIFLQSSKKITFEAIKIGHSDAMMEAQLTDALAEELVKFDLVRLDKGTEGDDYIKGMETWIASLKIII</sequence>
<gene>
    <name evidence="1" type="ORF">LCGC14_0989650</name>
</gene>
<name>A0A0F9N634_9ZZZZ</name>
<dbReference type="AlphaFoldDB" id="A0A0F9N634"/>
<protein>
    <submittedName>
        <fullName evidence="1">Uncharacterized protein</fullName>
    </submittedName>
</protein>
<reference evidence="1" key="1">
    <citation type="journal article" date="2015" name="Nature">
        <title>Complex archaea that bridge the gap between prokaryotes and eukaryotes.</title>
        <authorList>
            <person name="Spang A."/>
            <person name="Saw J.H."/>
            <person name="Jorgensen S.L."/>
            <person name="Zaremba-Niedzwiedzka K."/>
            <person name="Martijn J."/>
            <person name="Lind A.E."/>
            <person name="van Eijk R."/>
            <person name="Schleper C."/>
            <person name="Guy L."/>
            <person name="Ettema T.J."/>
        </authorList>
    </citation>
    <scope>NUCLEOTIDE SEQUENCE</scope>
</reference>